<feature type="region of interest" description="Disordered" evidence="1">
    <location>
        <begin position="69"/>
        <end position="105"/>
    </location>
</feature>
<reference evidence="3 4" key="1">
    <citation type="submission" date="2023-10" db="EMBL/GenBank/DDBJ databases">
        <authorList>
            <person name="Maclean D."/>
            <person name="Macfadyen A."/>
        </authorList>
    </citation>
    <scope>NUCLEOTIDE SEQUENCE [LARGE SCALE GENOMIC DNA]</scope>
</reference>
<protein>
    <submittedName>
        <fullName evidence="3">Uncharacterized protein</fullName>
    </submittedName>
</protein>
<accession>A0AAV1IEQ4</accession>
<keyword evidence="2" id="KW-0472">Membrane</keyword>
<evidence type="ECO:0000256" key="1">
    <source>
        <dbReference type="SAM" id="MobiDB-lite"/>
    </source>
</evidence>
<evidence type="ECO:0000313" key="4">
    <source>
        <dbReference type="Proteomes" id="UP001314263"/>
    </source>
</evidence>
<gene>
    <name evidence="3" type="ORF">CVIRNUC_009046</name>
</gene>
<keyword evidence="4" id="KW-1185">Reference proteome</keyword>
<feature type="transmembrane region" description="Helical" evidence="2">
    <location>
        <begin position="38"/>
        <end position="59"/>
    </location>
</feature>
<evidence type="ECO:0000256" key="2">
    <source>
        <dbReference type="SAM" id="Phobius"/>
    </source>
</evidence>
<comment type="caution">
    <text evidence="3">The sequence shown here is derived from an EMBL/GenBank/DDBJ whole genome shotgun (WGS) entry which is preliminary data.</text>
</comment>
<name>A0AAV1IEQ4_9CHLO</name>
<dbReference type="AlphaFoldDB" id="A0AAV1IEQ4"/>
<dbReference type="Proteomes" id="UP001314263">
    <property type="component" value="Unassembled WGS sequence"/>
</dbReference>
<proteinExistence type="predicted"/>
<keyword evidence="2" id="KW-1133">Transmembrane helix</keyword>
<sequence length="105" mass="11753">MIAFVEHNTSHAHKQLLHRGFHLVEHQHTPHALHGMGALVAILVVVHLAAVGFLLYLFLRSAEASSSAAARQRRLRERQQLSASVPPPRVRCVADDPSSSRLWRQ</sequence>
<keyword evidence="2" id="KW-0812">Transmembrane</keyword>
<organism evidence="3 4">
    <name type="scientific">Coccomyxa viridis</name>
    <dbReference type="NCBI Taxonomy" id="1274662"/>
    <lineage>
        <taxon>Eukaryota</taxon>
        <taxon>Viridiplantae</taxon>
        <taxon>Chlorophyta</taxon>
        <taxon>core chlorophytes</taxon>
        <taxon>Trebouxiophyceae</taxon>
        <taxon>Trebouxiophyceae incertae sedis</taxon>
        <taxon>Coccomyxaceae</taxon>
        <taxon>Coccomyxa</taxon>
    </lineage>
</organism>
<evidence type="ECO:0000313" key="3">
    <source>
        <dbReference type="EMBL" id="CAK0785834.1"/>
    </source>
</evidence>
<dbReference type="EMBL" id="CAUYUE010000013">
    <property type="protein sequence ID" value="CAK0785834.1"/>
    <property type="molecule type" value="Genomic_DNA"/>
</dbReference>